<dbReference type="RefSeq" id="WP_058497206.1">
    <property type="nucleotide sequence ID" value="NZ_CAAAIU010000022.1"/>
</dbReference>
<accession>A0A0W0SN12</accession>
<protein>
    <submittedName>
        <fullName evidence="1">Uncharacterized protein</fullName>
    </submittedName>
</protein>
<gene>
    <name evidence="1" type="ORF">Ldro_2950</name>
</gene>
<dbReference type="PATRIC" id="fig|1212489.4.peg.3115"/>
<dbReference type="AlphaFoldDB" id="A0A0W0SN12"/>
<proteinExistence type="predicted"/>
<dbReference type="SUPFAM" id="SSF63825">
    <property type="entry name" value="YWTD domain"/>
    <property type="match status" value="1"/>
</dbReference>
<comment type="caution">
    <text evidence="1">The sequence shown here is derived from an EMBL/GenBank/DDBJ whole genome shotgun (WGS) entry which is preliminary data.</text>
</comment>
<reference evidence="1 2" key="1">
    <citation type="submission" date="2015-11" db="EMBL/GenBank/DDBJ databases">
        <title>Genomic analysis of 38 Legionella species identifies large and diverse effector repertoires.</title>
        <authorList>
            <person name="Burstein D."/>
            <person name="Amaro F."/>
            <person name="Zusman T."/>
            <person name="Lifshitz Z."/>
            <person name="Cohen O."/>
            <person name="Gilbert J.A."/>
            <person name="Pupko T."/>
            <person name="Shuman H.A."/>
            <person name="Segal G."/>
        </authorList>
    </citation>
    <scope>NUCLEOTIDE SEQUENCE [LARGE SCALE GENOMIC DNA]</scope>
    <source>
        <strain evidence="1 2">ATCC 700990</strain>
    </source>
</reference>
<dbReference type="Proteomes" id="UP000054736">
    <property type="component" value="Unassembled WGS sequence"/>
</dbReference>
<evidence type="ECO:0000313" key="2">
    <source>
        <dbReference type="Proteomes" id="UP000054736"/>
    </source>
</evidence>
<evidence type="ECO:0000313" key="1">
    <source>
        <dbReference type="EMBL" id="KTC84786.1"/>
    </source>
</evidence>
<organism evidence="1 2">
    <name type="scientific">Legionella drozanskii LLAP-1</name>
    <dbReference type="NCBI Taxonomy" id="1212489"/>
    <lineage>
        <taxon>Bacteria</taxon>
        <taxon>Pseudomonadati</taxon>
        <taxon>Pseudomonadota</taxon>
        <taxon>Gammaproteobacteria</taxon>
        <taxon>Legionellales</taxon>
        <taxon>Legionellaceae</taxon>
        <taxon>Legionella</taxon>
    </lineage>
</organism>
<sequence length="497" mass="57147">MKVLVATVGYILLVDLDTKDVAVLESERSEYYGISWWENSKSLVLSHSGLSNNLMYDLNDYIKSEKGYLSFGNAHSAQFLSQPHQIFCAPDDIVITTNTGRNCITLYNNKNGFYKDIRINDIYWDRLSVEDTCGEHFNSVFLKNDKLYVLAHRYTKISNVLVFSYPDCILLEKYVTNYVSGLHNIWVDNNQNMIACHSEMGALYEVKSKEHIWQTACENSYLRGLAVSTDYLILGDSNRTKRDNRKYVQSDLWIVDRKTLSTVDYMSLGHYGAVHEIRLVDVADEAHHNHPFSEVSILEKMIQEQERKELTRSQEKIRMSQQWKNNLGLLQTSVMNSWVKDKEWFVPKNEDFTLSLLPISPKDYQTLSLDFAFSDTSVLTNQHLGFIFGYRGPLDTNMGAIIICNETGIEASRISLWLNEKNNWHEREVLFDISQSTGKLTIVIEKNQLTIKCDNLTPVIRTFHSSELEGAIGIRAHGSKFKNLTIETISDKQLIPN</sequence>
<dbReference type="STRING" id="1212489.Ldro_2950"/>
<dbReference type="OrthoDB" id="9156860at2"/>
<keyword evidence="2" id="KW-1185">Reference proteome</keyword>
<dbReference type="EMBL" id="LNXY01000031">
    <property type="protein sequence ID" value="KTC84786.1"/>
    <property type="molecule type" value="Genomic_DNA"/>
</dbReference>
<name>A0A0W0SN12_9GAMM</name>